<dbReference type="InterPro" id="IPR059169">
    <property type="entry name" value="GCP5_N_ext"/>
</dbReference>
<dbReference type="GO" id="GO:0007020">
    <property type="term" value="P:microtubule nucleation"/>
    <property type="evidence" value="ECO:0007669"/>
    <property type="project" value="InterPro"/>
</dbReference>
<dbReference type="GO" id="GO:0031122">
    <property type="term" value="P:cytoplasmic microtubule organization"/>
    <property type="evidence" value="ECO:0007669"/>
    <property type="project" value="TreeGrafter"/>
</dbReference>
<dbReference type="GO" id="GO:0051321">
    <property type="term" value="P:meiotic cell cycle"/>
    <property type="evidence" value="ECO:0007669"/>
    <property type="project" value="TreeGrafter"/>
</dbReference>
<reference evidence="8" key="1">
    <citation type="submission" date="2015-01" db="EMBL/GenBank/DDBJ databases">
        <title>Transcriptome Assembly of Fopius arisanus.</title>
        <authorList>
            <person name="Geib S."/>
        </authorList>
    </citation>
    <scope>NUCLEOTIDE SEQUENCE</scope>
</reference>
<keyword evidence="2 5" id="KW-0963">Cytoplasm</keyword>
<dbReference type="GO" id="GO:0043015">
    <property type="term" value="F:gamma-tubulin binding"/>
    <property type="evidence" value="ECO:0007669"/>
    <property type="project" value="InterPro"/>
</dbReference>
<dbReference type="GO" id="GO:0000922">
    <property type="term" value="C:spindle pole"/>
    <property type="evidence" value="ECO:0007669"/>
    <property type="project" value="InterPro"/>
</dbReference>
<organism evidence="8">
    <name type="scientific">Fopius arisanus</name>
    <dbReference type="NCBI Taxonomy" id="64838"/>
    <lineage>
        <taxon>Eukaryota</taxon>
        <taxon>Metazoa</taxon>
        <taxon>Ecdysozoa</taxon>
        <taxon>Arthropoda</taxon>
        <taxon>Hexapoda</taxon>
        <taxon>Insecta</taxon>
        <taxon>Pterygota</taxon>
        <taxon>Neoptera</taxon>
        <taxon>Endopterygota</taxon>
        <taxon>Hymenoptera</taxon>
        <taxon>Apocrita</taxon>
        <taxon>Ichneumonoidea</taxon>
        <taxon>Braconidae</taxon>
        <taxon>Opiinae</taxon>
        <taxon>Fopius</taxon>
    </lineage>
</organism>
<evidence type="ECO:0000256" key="3">
    <source>
        <dbReference type="ARBA" id="ARBA00022701"/>
    </source>
</evidence>
<dbReference type="GO" id="GO:0005874">
    <property type="term" value="C:microtubule"/>
    <property type="evidence" value="ECO:0007669"/>
    <property type="project" value="UniProtKB-KW"/>
</dbReference>
<dbReference type="InterPro" id="IPR041470">
    <property type="entry name" value="GCP_N"/>
</dbReference>
<dbReference type="InterPro" id="IPR042241">
    <property type="entry name" value="GCP_C_sf"/>
</dbReference>
<dbReference type="Gene3D" id="1.20.120.1900">
    <property type="entry name" value="Gamma-tubulin complex, C-terminal domain"/>
    <property type="match status" value="1"/>
</dbReference>
<proteinExistence type="inferred from homology"/>
<dbReference type="InterPro" id="IPR040457">
    <property type="entry name" value="GCP_C"/>
</dbReference>
<dbReference type="Pfam" id="PF04130">
    <property type="entry name" value="GCP_C_terminal"/>
    <property type="match status" value="1"/>
</dbReference>
<dbReference type="EMBL" id="GBYB01003306">
    <property type="protein sequence ID" value="JAG73073.1"/>
    <property type="molecule type" value="Transcribed_RNA"/>
</dbReference>
<evidence type="ECO:0000256" key="4">
    <source>
        <dbReference type="ARBA" id="ARBA00023212"/>
    </source>
</evidence>
<dbReference type="Pfam" id="PF17681">
    <property type="entry name" value="GCP_N_terminal"/>
    <property type="match status" value="1"/>
</dbReference>
<evidence type="ECO:0000259" key="7">
    <source>
        <dbReference type="Pfam" id="PF17681"/>
    </source>
</evidence>
<evidence type="ECO:0000256" key="1">
    <source>
        <dbReference type="ARBA" id="ARBA00010337"/>
    </source>
</evidence>
<feature type="domain" description="Gamma tubulin complex component C-terminal" evidence="6">
    <location>
        <begin position="708"/>
        <end position="985"/>
    </location>
</feature>
<dbReference type="PANTHER" id="PTHR19302:SF33">
    <property type="entry name" value="GAMMA-TUBULIN COMPLEX COMPONENT 5"/>
    <property type="match status" value="1"/>
</dbReference>
<dbReference type="GO" id="GO:0000930">
    <property type="term" value="C:gamma-tubulin complex"/>
    <property type="evidence" value="ECO:0007669"/>
    <property type="project" value="TreeGrafter"/>
</dbReference>
<dbReference type="CDD" id="cd22572">
    <property type="entry name" value="GCP5_NTD"/>
    <property type="match status" value="1"/>
</dbReference>
<evidence type="ECO:0000313" key="8">
    <source>
        <dbReference type="EMBL" id="JAG73073.1"/>
    </source>
</evidence>
<gene>
    <name evidence="8" type="primary">Tubgcp5</name>
    <name evidence="8" type="ORF">g.66410</name>
</gene>
<dbReference type="GO" id="GO:0051225">
    <property type="term" value="P:spindle assembly"/>
    <property type="evidence" value="ECO:0007669"/>
    <property type="project" value="TreeGrafter"/>
</dbReference>
<protein>
    <recommendedName>
        <fullName evidence="5">Gamma-tubulin complex component</fullName>
    </recommendedName>
</protein>
<name>A0A0C9R954_9HYME</name>
<dbReference type="GO" id="GO:0051011">
    <property type="term" value="F:microtubule minus-end binding"/>
    <property type="evidence" value="ECO:0007669"/>
    <property type="project" value="TreeGrafter"/>
</dbReference>
<keyword evidence="3 5" id="KW-0493">Microtubule</keyword>
<comment type="similarity">
    <text evidence="1 5">Belongs to the TUBGCP family.</text>
</comment>
<keyword evidence="4 5" id="KW-0206">Cytoskeleton</keyword>
<dbReference type="InterPro" id="IPR007259">
    <property type="entry name" value="GCP"/>
</dbReference>
<evidence type="ECO:0000256" key="2">
    <source>
        <dbReference type="ARBA" id="ARBA00022490"/>
    </source>
</evidence>
<accession>A0A0C9R954</accession>
<sequence>MGSKILNDIQNDLKLLITSLTGFEEADEGYQLCERYVFSNMKHHRFLSINSHAVKRTINEVEEKFQIYGKYNVAREFKSLVDNFLTSFDFEQHPQYDLQWSLLCLLLNLSRDTTKSEIDCLHTTKVEKTLTSSLLEEVDEIDWGEHLKEGQENFFSNYASSSDSEWSDDENEKVSTPLTNTEKPVKLLNESSGIALLEPPHLLQTPKTPSVFQLAIESRDWLDSNVENTWWNTLNSYELKPRSNFPQAYLCKIYNNEILNNSKSTRLMIEVTEYQACREILWMFHVPMEMTIFQKKPDNSFCVKDNVSIMSLTPESFNSAFSTFCKYFDMINRMDLFEKSIYHIYEEGSPPPLTLEAYNSAVKEYYRDIKNKIIEIERRVMKQNDINTFLTLSKDLEVHAEKLRTLDEIHRSVVPTEKEDTNWKKSYKLLLSIYTEMENSSSRKRTNLCASLYLSSLKVYLNIIDTWLSEGRLEDFRHEFLIAKVKGENFGVENNEGNENSSSSWRIKFVIIESAESETPDPIMKKLFRKVKDMGRSIELLVTLDRISDMWRTNTKQFERRIPLCEEFTKRVLEELEKFGGVDEIDEVNIISESDSDVEEPPEQRFSELEDNIRQQVLRINNPFLMKVFQKYLPPISVDTIDSKEDGNIEDSEKSSWGTRVFRRLEKISPFVLPFRKVLEGVVDEILDRRYSCATKLVKDILINEYKLENHLRLMRFVFMMERGHVMKRFYQKMFSDIEGNVSVSNPESLTHLLEEVLSDEWRDSNSHNRWFVSLRDTCTRQVLQAIDHIVLNYDVDWPINMVLTKEALRKYNCIFRFALKLKWALWSLNNLRFSDLEGQNSANMNDMLHHFHTRRLESLRFWLLHAIGSIHAYLCGQVLQSLGLILEQELTLADSLDAIIEAHNDYLEKVYEHCLQTPQFSDIMVTINNLLGMCVHVRDRWQRGAKQLIAAELDLMESSFTKYHTYLALALHNAVQHKEADYLAGLTSAFN</sequence>
<dbReference type="PANTHER" id="PTHR19302">
    <property type="entry name" value="GAMMA TUBULIN COMPLEX PROTEIN"/>
    <property type="match status" value="1"/>
</dbReference>
<evidence type="ECO:0000259" key="6">
    <source>
        <dbReference type="Pfam" id="PF04130"/>
    </source>
</evidence>
<feature type="domain" description="Gamma tubulin complex component protein N-terminal" evidence="7">
    <location>
        <begin position="292"/>
        <end position="587"/>
    </location>
</feature>
<evidence type="ECO:0000256" key="5">
    <source>
        <dbReference type="RuleBase" id="RU363050"/>
    </source>
</evidence>
<comment type="subcellular location">
    <subcellularLocation>
        <location evidence="5">Cytoplasm</location>
        <location evidence="5">Cytoskeleton</location>
        <location evidence="5">Microtubule organizing center</location>
    </subcellularLocation>
</comment>
<dbReference type="GO" id="GO:0000278">
    <property type="term" value="P:mitotic cell cycle"/>
    <property type="evidence" value="ECO:0007669"/>
    <property type="project" value="TreeGrafter"/>
</dbReference>
<dbReference type="AlphaFoldDB" id="A0A0C9R954"/>